<protein>
    <submittedName>
        <fullName evidence="2">Uncharacterized protein</fullName>
    </submittedName>
</protein>
<accession>A0A1W1Z278</accession>
<feature type="signal peptide" evidence="1">
    <location>
        <begin position="1"/>
        <end position="22"/>
    </location>
</feature>
<dbReference type="EMBL" id="FWXT01000001">
    <property type="protein sequence ID" value="SMC42181.1"/>
    <property type="molecule type" value="Genomic_DNA"/>
</dbReference>
<sequence length="193" mass="21342">MKLMKNIFLLSQLLLLSCTSFAQKQAFDVVSFALPKGWQQQQGEAGIQLSTTDKKTGVYAIVVITKSMLSNATANENFNNDWLKLVKGAVQVNSEPTMQKPTKENGWDVICGNANYTDGATRGVATLLTATGNHKAVSVVLMTNTKQYQNDLSALLLLWNYQRLCKIVVVLHLLLSGKYGKAHPQRNLQEQVL</sequence>
<evidence type="ECO:0000313" key="3">
    <source>
        <dbReference type="Proteomes" id="UP000192756"/>
    </source>
</evidence>
<dbReference type="Proteomes" id="UP000192756">
    <property type="component" value="Unassembled WGS sequence"/>
</dbReference>
<dbReference type="STRING" id="151894.SAMN04488524_0356"/>
<dbReference type="OrthoDB" id="652645at2"/>
<gene>
    <name evidence="2" type="ORF">SAMN04488524_0356</name>
</gene>
<dbReference type="PROSITE" id="PS51257">
    <property type="entry name" value="PROKAR_LIPOPROTEIN"/>
    <property type="match status" value="1"/>
</dbReference>
<reference evidence="3" key="1">
    <citation type="submission" date="2017-04" db="EMBL/GenBank/DDBJ databases">
        <authorList>
            <person name="Varghese N."/>
            <person name="Submissions S."/>
        </authorList>
    </citation>
    <scope>NUCLEOTIDE SEQUENCE [LARGE SCALE GENOMIC DNA]</scope>
    <source>
        <strain evidence="3">DSM 12126</strain>
    </source>
</reference>
<keyword evidence="3" id="KW-1185">Reference proteome</keyword>
<feature type="chain" id="PRO_5010697893" evidence="1">
    <location>
        <begin position="23"/>
        <end position="193"/>
    </location>
</feature>
<proteinExistence type="predicted"/>
<dbReference type="AlphaFoldDB" id="A0A1W1Z278"/>
<evidence type="ECO:0000313" key="2">
    <source>
        <dbReference type="EMBL" id="SMC42181.1"/>
    </source>
</evidence>
<name>A0A1W1Z278_9SPHI</name>
<dbReference type="RefSeq" id="WP_084236706.1">
    <property type="nucleotide sequence ID" value="NZ_FWXT01000001.1"/>
</dbReference>
<organism evidence="2 3">
    <name type="scientific">Pedobacter africanus</name>
    <dbReference type="NCBI Taxonomy" id="151894"/>
    <lineage>
        <taxon>Bacteria</taxon>
        <taxon>Pseudomonadati</taxon>
        <taxon>Bacteroidota</taxon>
        <taxon>Sphingobacteriia</taxon>
        <taxon>Sphingobacteriales</taxon>
        <taxon>Sphingobacteriaceae</taxon>
        <taxon>Pedobacter</taxon>
    </lineage>
</organism>
<evidence type="ECO:0000256" key="1">
    <source>
        <dbReference type="SAM" id="SignalP"/>
    </source>
</evidence>
<keyword evidence="1" id="KW-0732">Signal</keyword>